<feature type="coiled-coil region" evidence="1">
    <location>
        <begin position="1143"/>
        <end position="1170"/>
    </location>
</feature>
<dbReference type="Proteomes" id="UP001165060">
    <property type="component" value="Unassembled WGS sequence"/>
</dbReference>
<evidence type="ECO:0000313" key="3">
    <source>
        <dbReference type="EMBL" id="GMI33930.1"/>
    </source>
</evidence>
<feature type="region of interest" description="Disordered" evidence="2">
    <location>
        <begin position="992"/>
        <end position="1033"/>
    </location>
</feature>
<name>A0ABQ6MUW3_9STRA</name>
<organism evidence="3 4">
    <name type="scientific">Tetraparma gracilis</name>
    <dbReference type="NCBI Taxonomy" id="2962635"/>
    <lineage>
        <taxon>Eukaryota</taxon>
        <taxon>Sar</taxon>
        <taxon>Stramenopiles</taxon>
        <taxon>Ochrophyta</taxon>
        <taxon>Bolidophyceae</taxon>
        <taxon>Parmales</taxon>
        <taxon>Triparmaceae</taxon>
        <taxon>Tetraparma</taxon>
    </lineage>
</organism>
<comment type="caution">
    <text evidence="3">The sequence shown here is derived from an EMBL/GenBank/DDBJ whole genome shotgun (WGS) entry which is preliminary data.</text>
</comment>
<dbReference type="EMBL" id="BRYB01000610">
    <property type="protein sequence ID" value="GMI33930.1"/>
    <property type="molecule type" value="Genomic_DNA"/>
</dbReference>
<feature type="non-terminal residue" evidence="3">
    <location>
        <position position="1"/>
    </location>
</feature>
<evidence type="ECO:0000313" key="4">
    <source>
        <dbReference type="Proteomes" id="UP001165060"/>
    </source>
</evidence>
<evidence type="ECO:0000256" key="1">
    <source>
        <dbReference type="SAM" id="Coils"/>
    </source>
</evidence>
<feature type="compositionally biased region" description="Acidic residues" evidence="2">
    <location>
        <begin position="1234"/>
        <end position="1275"/>
    </location>
</feature>
<accession>A0ABQ6MUW3</accession>
<reference evidence="3 4" key="1">
    <citation type="journal article" date="2023" name="Commun. Biol.">
        <title>Genome analysis of Parmales, the sister group of diatoms, reveals the evolutionary specialization of diatoms from phago-mixotrophs to photoautotrophs.</title>
        <authorList>
            <person name="Ban H."/>
            <person name="Sato S."/>
            <person name="Yoshikawa S."/>
            <person name="Yamada K."/>
            <person name="Nakamura Y."/>
            <person name="Ichinomiya M."/>
            <person name="Sato N."/>
            <person name="Blanc-Mathieu R."/>
            <person name="Endo H."/>
            <person name="Kuwata A."/>
            <person name="Ogata H."/>
        </authorList>
    </citation>
    <scope>NUCLEOTIDE SEQUENCE [LARGE SCALE GENOMIC DNA]</scope>
</reference>
<gene>
    <name evidence="3" type="ORF">TeGR_g10483</name>
</gene>
<keyword evidence="1" id="KW-0175">Coiled coil</keyword>
<feature type="region of interest" description="Disordered" evidence="2">
    <location>
        <begin position="1234"/>
        <end position="1287"/>
    </location>
</feature>
<evidence type="ECO:0000256" key="2">
    <source>
        <dbReference type="SAM" id="MobiDB-lite"/>
    </source>
</evidence>
<sequence length="1307" mass="140700">PPPPRHPSGFGTLVATKHDAEATLNITIDELTTVVVEAALHEDDTFHVVADLATDRCSDKRDWCDEVDDENCLSGSYRETPEEKHHRVQDKCPASCNVCATGEAFHTARAVLSNDGSAWWDSGASGAWWDSGASIVADYKGLVGDAYVNIDEGSDAVVEAHAVGDSDWTIDAELRTSGHDSSEGHLTLDLEYYSDGSDSAQEAPTLHVVLDATVDSSPQQDKFNEDQLLITVNELRVDASTDFSYQHTHSVQWGKWQNRTGDGAHGESFATVGAITVQQDDQEDWETSIHMAADVNNGGEHIPFSVDLKSSDDDFDFDFETSMTFASFDHEGDAWGMSIANHFIKYDHEIIDEVEGLALSMGGGATSKEFFVQANLGPGLPYVSATLSEQGPDAHRLSAFMAPVAPNEHAWLNFADYGEVGGVTTIGFDTIETAAGAIDRPIGMAVAGHDSSGYGISAIGSISAIGVSGETYEVVDFGSWAEGTDFTLPLIPFSGEIHERIAALEVHWRKEQGGLRDGHFKVIGYGADAGLDWSWDRQLDHDYDYDYADAEGGDPNDLLSMSATIETQVMKNGGNGALLSHNSVQFSASYDGCSYSRGAEDLNLFGSMPRMTGSLNLPVFVDNRFWDKNRMGLMAQLALDTFDDRLTSEECPASPMYAPEMRMKVEMLSNNHNTDYFDYDYESLCDSTVMSMWWDTYEQENYFDYYGDDATSWGGYSSSGVFDVDDVDMAMEMGTCGGGPQVPRTFGDYEVVVDDDEVDTGGAMEALAEVTKMLFEYDGEEQANPVESMFGLTSALLGNDDKKKSWWGEGEWAIEDEDSFCENSGGCFGGMSCDDVVGVFGPEETTCSALESMGCDCSGCLCHGGAEVGTHCDLDSECGGEGLVCKDWPEGQGYVNHVSAMDRKLEQMSMSKLCVPQDWELPVADCGVDNDAAWDGAFTCASMVEHFGSVVCENPLVLWYDLYNGFPEEMNTNMDKFKTECNLSCCQMTAAPTQAPTTSPTDAPTPTATDAPTDAPSAAPTDAPTTASTDASSAPLMEEVEVIVTVVSVTYEEAITLPYVEVPEEPGALQLFANILEASLLQVIGGGDAMKVAITKINGVDVELSRRRLDSVGEETLDIEFLITTVQVCEDGCEDGDAEGAALAELSAGLESLEQNIATLDEVMEAEAARVVQDMQDAGLEVPETLADSVASIAEMEEVSAGAFEAPDDDELRSSVVAVVEDTVVIELVEVEDGADVEEEEDGADVEEEEDGADVEEEEDGADVEEEEDGADVEDTNVMLGDSGDAARRSVGTVGGLTVAIIAFALM</sequence>
<keyword evidence="4" id="KW-1185">Reference proteome</keyword>
<protein>
    <submittedName>
        <fullName evidence="3">Uncharacterized protein</fullName>
    </submittedName>
</protein>
<proteinExistence type="predicted"/>